<reference evidence="1" key="1">
    <citation type="journal article" date="2014" name="Int. J. Syst. Evol. Microbiol.">
        <title>Complete genome sequence of Corynebacterium casei LMG S-19264T (=DSM 44701T), isolated from a smear-ripened cheese.</title>
        <authorList>
            <consortium name="US DOE Joint Genome Institute (JGI-PGF)"/>
            <person name="Walter F."/>
            <person name="Albersmeier A."/>
            <person name="Kalinowski J."/>
            <person name="Ruckert C."/>
        </authorList>
    </citation>
    <scope>NUCLEOTIDE SEQUENCE</scope>
    <source>
        <strain evidence="1">JCM 31311</strain>
    </source>
</reference>
<keyword evidence="2" id="KW-1185">Reference proteome</keyword>
<evidence type="ECO:0000313" key="2">
    <source>
        <dbReference type="Proteomes" id="UP000603865"/>
    </source>
</evidence>
<evidence type="ECO:0000313" key="1">
    <source>
        <dbReference type="EMBL" id="GGQ99270.1"/>
    </source>
</evidence>
<name>A0A918F3Z7_9DEIO</name>
<proteinExistence type="predicted"/>
<dbReference type="EMBL" id="BMQL01000003">
    <property type="protein sequence ID" value="GGQ99270.1"/>
    <property type="molecule type" value="Genomic_DNA"/>
</dbReference>
<dbReference type="AlphaFoldDB" id="A0A918F3Z7"/>
<accession>A0A918F3Z7</accession>
<reference evidence="1" key="2">
    <citation type="submission" date="2020-09" db="EMBL/GenBank/DDBJ databases">
        <authorList>
            <person name="Sun Q."/>
            <person name="Ohkuma M."/>
        </authorList>
    </citation>
    <scope>NUCLEOTIDE SEQUENCE</scope>
    <source>
        <strain evidence="1">JCM 31311</strain>
    </source>
</reference>
<comment type="caution">
    <text evidence="1">The sequence shown here is derived from an EMBL/GenBank/DDBJ whole genome shotgun (WGS) entry which is preliminary data.</text>
</comment>
<sequence>MPDSQRASGSYTRGMKHAAMRIENFIEEVWVVCPHCSATGYIRWAFRGSAQLVCPTCSATRERKVNRWTYGIAFDPFFQLPLRLQTPLKMKTLWAYNPAHLAYLKAFLLDPKRDVAASFSSTVVERLPRWLLTTRRRELERAFARIERPK</sequence>
<protein>
    <recommendedName>
        <fullName evidence="3">Transposase zinc-ribbon domain-containing protein</fullName>
    </recommendedName>
</protein>
<dbReference type="Proteomes" id="UP000603865">
    <property type="component" value="Unassembled WGS sequence"/>
</dbReference>
<evidence type="ECO:0008006" key="3">
    <source>
        <dbReference type="Google" id="ProtNLM"/>
    </source>
</evidence>
<organism evidence="1 2">
    <name type="scientific">Deinococcus ruber</name>
    <dbReference type="NCBI Taxonomy" id="1848197"/>
    <lineage>
        <taxon>Bacteria</taxon>
        <taxon>Thermotogati</taxon>
        <taxon>Deinococcota</taxon>
        <taxon>Deinococci</taxon>
        <taxon>Deinococcales</taxon>
        <taxon>Deinococcaceae</taxon>
        <taxon>Deinococcus</taxon>
    </lineage>
</organism>
<gene>
    <name evidence="1" type="ORF">GCM10008957_09980</name>
</gene>